<gene>
    <name evidence="3" type="ORF">ACFSE1_15205</name>
</gene>
<reference evidence="4" key="1">
    <citation type="journal article" date="2019" name="Int. J. Syst. Evol. Microbiol.">
        <title>The Global Catalogue of Microorganisms (GCM) 10K type strain sequencing project: providing services to taxonomists for standard genome sequencing and annotation.</title>
        <authorList>
            <consortium name="The Broad Institute Genomics Platform"/>
            <consortium name="The Broad Institute Genome Sequencing Center for Infectious Disease"/>
            <person name="Wu L."/>
            <person name="Ma J."/>
        </authorList>
    </citation>
    <scope>NUCLEOTIDE SEQUENCE [LARGE SCALE GENOMIC DNA]</scope>
    <source>
        <strain evidence="4">CG52</strain>
    </source>
</reference>
<comment type="caution">
    <text evidence="3">The sequence shown here is derived from an EMBL/GenBank/DDBJ whole genome shotgun (WGS) entry which is preliminary data.</text>
</comment>
<sequence length="71" mass="8126">MSDDKPRKKDEMNTAQSSNLRPGATSPNASISRKLREFYDAVQEEGIPDRFMELLERLEEAEKKSKSVNPK</sequence>
<feature type="compositionally biased region" description="Polar residues" evidence="1">
    <location>
        <begin position="13"/>
        <end position="31"/>
    </location>
</feature>
<dbReference type="EMBL" id="JBHUEQ010000026">
    <property type="protein sequence ID" value="MFD1746822.1"/>
    <property type="molecule type" value="Genomic_DNA"/>
</dbReference>
<name>A0ABW4M735_9HYPH</name>
<evidence type="ECO:0000313" key="4">
    <source>
        <dbReference type="Proteomes" id="UP001597322"/>
    </source>
</evidence>
<evidence type="ECO:0000259" key="2">
    <source>
        <dbReference type="Pfam" id="PF18557"/>
    </source>
</evidence>
<feature type="domain" description="Anti-sigma factor NepR" evidence="2">
    <location>
        <begin position="29"/>
        <end position="62"/>
    </location>
</feature>
<proteinExistence type="predicted"/>
<keyword evidence="4" id="KW-1185">Reference proteome</keyword>
<dbReference type="RefSeq" id="WP_377403095.1">
    <property type="nucleotide sequence ID" value="NZ_JBHUEQ010000026.1"/>
</dbReference>
<protein>
    <submittedName>
        <fullName evidence="3">NepR family anti-sigma factor</fullName>
    </submittedName>
</protein>
<organism evidence="3 4">
    <name type="scientific">Rhizobium helianthi</name>
    <dbReference type="NCBI Taxonomy" id="1132695"/>
    <lineage>
        <taxon>Bacteria</taxon>
        <taxon>Pseudomonadati</taxon>
        <taxon>Pseudomonadota</taxon>
        <taxon>Alphaproteobacteria</taxon>
        <taxon>Hyphomicrobiales</taxon>
        <taxon>Rhizobiaceae</taxon>
        <taxon>Rhizobium/Agrobacterium group</taxon>
        <taxon>Rhizobium</taxon>
    </lineage>
</organism>
<evidence type="ECO:0000313" key="3">
    <source>
        <dbReference type="EMBL" id="MFD1746822.1"/>
    </source>
</evidence>
<dbReference type="Proteomes" id="UP001597322">
    <property type="component" value="Unassembled WGS sequence"/>
</dbReference>
<evidence type="ECO:0000256" key="1">
    <source>
        <dbReference type="SAM" id="MobiDB-lite"/>
    </source>
</evidence>
<feature type="compositionally biased region" description="Basic and acidic residues" evidence="1">
    <location>
        <begin position="1"/>
        <end position="12"/>
    </location>
</feature>
<accession>A0ABW4M735</accession>
<feature type="region of interest" description="Disordered" evidence="1">
    <location>
        <begin position="1"/>
        <end position="32"/>
    </location>
</feature>
<dbReference type="InterPro" id="IPR041649">
    <property type="entry name" value="NepR"/>
</dbReference>
<dbReference type="Pfam" id="PF18557">
    <property type="entry name" value="NepR"/>
    <property type="match status" value="1"/>
</dbReference>